<dbReference type="CDD" id="cd03050">
    <property type="entry name" value="GST_N_Theta"/>
    <property type="match status" value="1"/>
</dbReference>
<evidence type="ECO:0000256" key="3">
    <source>
        <dbReference type="ARBA" id="ARBA00022490"/>
    </source>
</evidence>
<dbReference type="GO" id="GO:0006749">
    <property type="term" value="P:glutathione metabolic process"/>
    <property type="evidence" value="ECO:0007669"/>
    <property type="project" value="TreeGrafter"/>
</dbReference>
<dbReference type="InterPro" id="IPR040077">
    <property type="entry name" value="GST_C_Theta"/>
</dbReference>
<evidence type="ECO:0000256" key="4">
    <source>
        <dbReference type="ARBA" id="ARBA00022679"/>
    </source>
</evidence>
<feature type="domain" description="GST N-terminal" evidence="6">
    <location>
        <begin position="2"/>
        <end position="83"/>
    </location>
</feature>
<dbReference type="InterPro" id="IPR040079">
    <property type="entry name" value="Glutathione_S-Trfase"/>
</dbReference>
<dbReference type="PANTHER" id="PTHR43917:SF8">
    <property type="entry name" value="GH16740P-RELATED"/>
    <property type="match status" value="1"/>
</dbReference>
<evidence type="ECO:0000259" key="6">
    <source>
        <dbReference type="PROSITE" id="PS50404"/>
    </source>
</evidence>
<dbReference type="EMBL" id="GAMC01007759">
    <property type="protein sequence ID" value="JAB98796.1"/>
    <property type="molecule type" value="mRNA"/>
</dbReference>
<feature type="domain" description="GST C-terminal" evidence="7">
    <location>
        <begin position="89"/>
        <end position="219"/>
    </location>
</feature>
<comment type="similarity">
    <text evidence="2">Belongs to the GST superfamily. Theta family.</text>
</comment>
<evidence type="ECO:0000256" key="5">
    <source>
        <dbReference type="ARBA" id="ARBA00047960"/>
    </source>
</evidence>
<evidence type="ECO:0000256" key="2">
    <source>
        <dbReference type="ARBA" id="ARBA00009899"/>
    </source>
</evidence>
<dbReference type="CDD" id="cd03183">
    <property type="entry name" value="GST_C_Theta"/>
    <property type="match status" value="1"/>
</dbReference>
<dbReference type="AlphaFoldDB" id="W8BPS1"/>
<name>W8BPS1_CERCA</name>
<dbReference type="SFLD" id="SFLDS00019">
    <property type="entry name" value="Glutathione_Transferase_(cytos"/>
    <property type="match status" value="1"/>
</dbReference>
<dbReference type="InterPro" id="IPR036282">
    <property type="entry name" value="Glutathione-S-Trfase_C_sf"/>
</dbReference>
<dbReference type="Gene3D" id="3.40.30.10">
    <property type="entry name" value="Glutaredoxin"/>
    <property type="match status" value="1"/>
</dbReference>
<keyword evidence="3" id="KW-0963">Cytoplasm</keyword>
<comment type="subcellular location">
    <subcellularLocation>
        <location evidence="1">Cytoplasm</location>
    </subcellularLocation>
</comment>
<dbReference type="EMBL" id="CAJHJT010000056">
    <property type="protein sequence ID" value="CAD7012613.1"/>
    <property type="molecule type" value="Genomic_DNA"/>
</dbReference>
<dbReference type="PANTHER" id="PTHR43917">
    <property type="match status" value="1"/>
</dbReference>
<dbReference type="GO" id="GO:0004364">
    <property type="term" value="F:glutathione transferase activity"/>
    <property type="evidence" value="ECO:0007669"/>
    <property type="project" value="UniProtKB-EC"/>
</dbReference>
<dbReference type="InterPro" id="IPR010987">
    <property type="entry name" value="Glutathione-S-Trfase_C-like"/>
</dbReference>
<dbReference type="InterPro" id="IPR051369">
    <property type="entry name" value="GST_Theta"/>
</dbReference>
<dbReference type="GO" id="GO:0005737">
    <property type="term" value="C:cytoplasm"/>
    <property type="evidence" value="ECO:0007669"/>
    <property type="project" value="UniProtKB-SubCell"/>
</dbReference>
<dbReference type="OrthoDB" id="422574at2759"/>
<protein>
    <submittedName>
        <fullName evidence="8">(Mediterranean fruit fly) hypothetical protein</fullName>
    </submittedName>
    <submittedName>
        <fullName evidence="9">Glutathione S-transferase theta-1</fullName>
    </submittedName>
</protein>
<organism evidence="9">
    <name type="scientific">Ceratitis capitata</name>
    <name type="common">Mediterranean fruit fly</name>
    <name type="synonym">Tephritis capitata</name>
    <dbReference type="NCBI Taxonomy" id="7213"/>
    <lineage>
        <taxon>Eukaryota</taxon>
        <taxon>Metazoa</taxon>
        <taxon>Ecdysozoa</taxon>
        <taxon>Arthropoda</taxon>
        <taxon>Hexapoda</taxon>
        <taxon>Insecta</taxon>
        <taxon>Pterygota</taxon>
        <taxon>Neoptera</taxon>
        <taxon>Endopterygota</taxon>
        <taxon>Diptera</taxon>
        <taxon>Brachycera</taxon>
        <taxon>Muscomorpha</taxon>
        <taxon>Tephritoidea</taxon>
        <taxon>Tephritidae</taxon>
        <taxon>Ceratitis</taxon>
        <taxon>Ceratitis</taxon>
    </lineage>
</organism>
<dbReference type="Pfam" id="PF00043">
    <property type="entry name" value="GST_C"/>
    <property type="match status" value="1"/>
</dbReference>
<reference evidence="9" key="1">
    <citation type="submission" date="2013-07" db="EMBL/GenBank/DDBJ databases">
        <authorList>
            <person name="Geib S."/>
        </authorList>
    </citation>
    <scope>NUCLEOTIDE SEQUENCE</scope>
</reference>
<keyword evidence="10" id="KW-1185">Reference proteome</keyword>
<evidence type="ECO:0000313" key="10">
    <source>
        <dbReference type="Proteomes" id="UP000606786"/>
    </source>
</evidence>
<dbReference type="CTD" id="2952"/>
<dbReference type="KEGG" id="ccat:101460645"/>
<accession>W8BPS1</accession>
<dbReference type="InterPro" id="IPR004046">
    <property type="entry name" value="GST_C"/>
</dbReference>
<comment type="catalytic activity">
    <reaction evidence="5">
        <text>RX + glutathione = an S-substituted glutathione + a halide anion + H(+)</text>
        <dbReference type="Rhea" id="RHEA:16437"/>
        <dbReference type="ChEBI" id="CHEBI:15378"/>
        <dbReference type="ChEBI" id="CHEBI:16042"/>
        <dbReference type="ChEBI" id="CHEBI:17792"/>
        <dbReference type="ChEBI" id="CHEBI:57925"/>
        <dbReference type="ChEBI" id="CHEBI:90779"/>
        <dbReference type="EC" id="2.5.1.18"/>
    </reaction>
</comment>
<dbReference type="InterPro" id="IPR040075">
    <property type="entry name" value="GST_N_Theta"/>
</dbReference>
<reference evidence="8" key="3">
    <citation type="submission" date="2020-11" db="EMBL/GenBank/DDBJ databases">
        <authorList>
            <person name="Whitehead M."/>
        </authorList>
    </citation>
    <scope>NUCLEOTIDE SEQUENCE</scope>
    <source>
        <strain evidence="8">EGII</strain>
    </source>
</reference>
<dbReference type="SFLD" id="SFLDG01153">
    <property type="entry name" value="Main.4:_Theta-like"/>
    <property type="match status" value="1"/>
</dbReference>
<dbReference type="Proteomes" id="UP000606786">
    <property type="component" value="Unassembled WGS sequence"/>
</dbReference>
<dbReference type="InterPro" id="IPR004045">
    <property type="entry name" value="Glutathione_S-Trfase_N"/>
</dbReference>
<dbReference type="SUPFAM" id="SSF52833">
    <property type="entry name" value="Thioredoxin-like"/>
    <property type="match status" value="1"/>
</dbReference>
<dbReference type="EMBL" id="GAMC01007757">
    <property type="protein sequence ID" value="JAB98798.1"/>
    <property type="molecule type" value="mRNA"/>
</dbReference>
<evidence type="ECO:0000259" key="7">
    <source>
        <dbReference type="PROSITE" id="PS50405"/>
    </source>
</evidence>
<dbReference type="GeneID" id="101460645"/>
<evidence type="ECO:0000256" key="1">
    <source>
        <dbReference type="ARBA" id="ARBA00004496"/>
    </source>
</evidence>
<dbReference type="FunFam" id="3.40.30.10:FF:000176">
    <property type="entry name" value="Glutathione S-transferase theta-1"/>
    <property type="match status" value="1"/>
</dbReference>
<keyword evidence="4 9" id="KW-0808">Transferase</keyword>
<sequence length="225" mass="26509">MAKFKIYYDLLSQPSRALWMALRLGKIPYEDCPVALRKSEQLKPEYKQINRFQKVPALVDGDFQLSESVAIVRYLSDKGKFSEALYPKELQQRARVDEFLEWHHLGVRMGCTLYFRDMWLFPMNGIKPKPSAEREATLRKTMEEQLKVIEEIWLKDTHFVTGNELRVSDLFGASEIEQTKLAQYDAGKKFPKIDEWLQRVREQTNPHYDAAHEFIYKKSGMKPKN</sequence>
<evidence type="ECO:0000313" key="9">
    <source>
        <dbReference type="EMBL" id="JAB98798.1"/>
    </source>
</evidence>
<dbReference type="SUPFAM" id="SSF47616">
    <property type="entry name" value="GST C-terminal domain-like"/>
    <property type="match status" value="1"/>
</dbReference>
<dbReference type="Pfam" id="PF02798">
    <property type="entry name" value="GST_N"/>
    <property type="match status" value="1"/>
</dbReference>
<proteinExistence type="evidence at transcript level"/>
<dbReference type="SFLD" id="SFLDG00358">
    <property type="entry name" value="Main_(cytGST)"/>
    <property type="match status" value="1"/>
</dbReference>
<reference evidence="9" key="2">
    <citation type="journal article" date="2014" name="BMC Genomics">
        <title>A genomic perspective to assessing quality of mass-reared SIT flies used in Mediterranean fruit fly (Ceratitis capitata) eradication in California.</title>
        <authorList>
            <person name="Calla B."/>
            <person name="Hall B."/>
            <person name="Hou S."/>
            <person name="Geib S.M."/>
        </authorList>
    </citation>
    <scope>NUCLEOTIDE SEQUENCE</scope>
</reference>
<gene>
    <name evidence="9" type="primary">GSTT1</name>
    <name evidence="8" type="ORF">CCAP1982_LOCUS20697</name>
</gene>
<dbReference type="FunFam" id="1.20.1050.10:FF:000039">
    <property type="entry name" value="Glutathione S-transferase theta-1"/>
    <property type="match status" value="1"/>
</dbReference>
<evidence type="ECO:0000313" key="8">
    <source>
        <dbReference type="EMBL" id="CAD7012613.1"/>
    </source>
</evidence>
<dbReference type="PROSITE" id="PS50405">
    <property type="entry name" value="GST_CTER"/>
    <property type="match status" value="1"/>
</dbReference>
<dbReference type="Gene3D" id="1.20.1050.10">
    <property type="match status" value="1"/>
</dbReference>
<dbReference type="InterPro" id="IPR036249">
    <property type="entry name" value="Thioredoxin-like_sf"/>
</dbReference>
<dbReference type="PROSITE" id="PS50404">
    <property type="entry name" value="GST_NTER"/>
    <property type="match status" value="1"/>
</dbReference>